<reference evidence="6 7" key="2">
    <citation type="submission" date="2016-08" db="EMBL/GenBank/DDBJ databases">
        <title>Pervasive Adenine N6-methylation of Active Genes in Fungi.</title>
        <authorList>
            <consortium name="DOE Joint Genome Institute"/>
            <person name="Mondo S.J."/>
            <person name="Dannebaum R.O."/>
            <person name="Kuo R.C."/>
            <person name="Labutti K."/>
            <person name="Haridas S."/>
            <person name="Kuo A."/>
            <person name="Salamov A."/>
            <person name="Ahrendt S.R."/>
            <person name="Lipzen A."/>
            <person name="Sullivan W."/>
            <person name="Andreopoulos W.B."/>
            <person name="Clum A."/>
            <person name="Lindquist E."/>
            <person name="Daum C."/>
            <person name="Ramamoorthy G.K."/>
            <person name="Gryganskyi A."/>
            <person name="Culley D."/>
            <person name="Magnuson J.K."/>
            <person name="James T.Y."/>
            <person name="O'Malley M.A."/>
            <person name="Stajich J.E."/>
            <person name="Spatafora J.W."/>
            <person name="Visel A."/>
            <person name="Grigoriev I.V."/>
        </authorList>
    </citation>
    <scope>NUCLEOTIDE SEQUENCE [LARGE SCALE GENOMIC DNA]</scope>
    <source>
        <strain evidence="6 7">S4</strain>
    </source>
</reference>
<dbReference type="Pfam" id="PF08757">
    <property type="entry name" value="CotH"/>
    <property type="match status" value="1"/>
</dbReference>
<evidence type="ECO:0000256" key="4">
    <source>
        <dbReference type="SAM" id="MobiDB-lite"/>
    </source>
</evidence>
<feature type="domain" description="CBM10" evidence="5">
    <location>
        <begin position="486"/>
        <end position="523"/>
    </location>
</feature>
<comment type="caution">
    <text evidence="6">The sequence shown here is derived from an EMBL/GenBank/DDBJ whole genome shotgun (WGS) entry which is preliminary data.</text>
</comment>
<dbReference type="PROSITE" id="PS51763">
    <property type="entry name" value="CBM10"/>
    <property type="match status" value="2"/>
</dbReference>
<dbReference type="InterPro" id="IPR009034">
    <property type="entry name" value="Dockerin_dom_fun_sf"/>
</dbReference>
<evidence type="ECO:0000313" key="7">
    <source>
        <dbReference type="Proteomes" id="UP000193944"/>
    </source>
</evidence>
<keyword evidence="2" id="KW-0677">Repeat</keyword>
<dbReference type="Gene3D" id="3.90.1220.10">
    <property type="entry name" value="Cellulose docking domain, dockering"/>
    <property type="match status" value="2"/>
</dbReference>
<dbReference type="PANTHER" id="PTHR40050:SF1">
    <property type="entry name" value="INNER SPORE COAT PROTEIN H"/>
    <property type="match status" value="1"/>
</dbReference>
<feature type="region of interest" description="Disordered" evidence="4">
    <location>
        <begin position="458"/>
        <end position="480"/>
    </location>
</feature>
<accession>A0A1Y1X1I9</accession>
<dbReference type="Proteomes" id="UP000193944">
    <property type="component" value="Unassembled WGS sequence"/>
</dbReference>
<protein>
    <submittedName>
        <fullName evidence="6">Coth-domain-containing protein</fullName>
    </submittedName>
</protein>
<evidence type="ECO:0000259" key="5">
    <source>
        <dbReference type="PROSITE" id="PS51763"/>
    </source>
</evidence>
<evidence type="ECO:0000256" key="1">
    <source>
        <dbReference type="ARBA" id="ARBA00022729"/>
    </source>
</evidence>
<dbReference type="OrthoDB" id="2130105at2759"/>
<dbReference type="InterPro" id="IPR014867">
    <property type="entry name" value="Spore_coat_CotH_CotH2/3/7"/>
</dbReference>
<keyword evidence="1" id="KW-0732">Signal</keyword>
<keyword evidence="7" id="KW-1185">Reference proteome</keyword>
<feature type="domain" description="CBM10" evidence="5">
    <location>
        <begin position="530"/>
        <end position="567"/>
    </location>
</feature>
<organism evidence="6 7">
    <name type="scientific">Anaeromyces robustus</name>
    <dbReference type="NCBI Taxonomy" id="1754192"/>
    <lineage>
        <taxon>Eukaryota</taxon>
        <taxon>Fungi</taxon>
        <taxon>Fungi incertae sedis</taxon>
        <taxon>Chytridiomycota</taxon>
        <taxon>Chytridiomycota incertae sedis</taxon>
        <taxon>Neocallimastigomycetes</taxon>
        <taxon>Neocallimastigales</taxon>
        <taxon>Neocallimastigaceae</taxon>
        <taxon>Anaeromyces</taxon>
    </lineage>
</organism>
<dbReference type="SUPFAM" id="SSF64571">
    <property type="entry name" value="Cellulose docking domain, dockering"/>
    <property type="match status" value="2"/>
</dbReference>
<gene>
    <name evidence="6" type="ORF">BCR32DRAFT_205595</name>
</gene>
<dbReference type="GO" id="GO:0016787">
    <property type="term" value="F:hydrolase activity"/>
    <property type="evidence" value="ECO:0007669"/>
    <property type="project" value="UniProtKB-KW"/>
</dbReference>
<dbReference type="EMBL" id="MCFG01000174">
    <property type="protein sequence ID" value="ORX79488.1"/>
    <property type="molecule type" value="Genomic_DNA"/>
</dbReference>
<sequence length="571" mass="66658">MKQSTILKPWGASTAPKYIANNVTSFEFFVKDTDYRVQLKPEQFQLQLGGSGSRNYVKPGYNIKLKKNANVYEVKSLRLRANIRDPILMREKLSSDMLYKMGIPATSINYVNFMVNDEDLGIYIVTNKIKKDFIQRYYGDDNPVNLFECKEAGSRFDNDGVGELCENVKEELNDQRDDIRAFNEAIKSATSVEEIEKVLDVDEFLKVVAFELLTVSWDHFVTYSHNVFWYKAKDGRWKMLLKDYDETFGQNFNTFVFEYLPFFANRTYVPKEDELNTPNISFRDLESDHLILKYLIHDDDTRFRKIIGDTVKKFFNPKVIFKRVDEIAELIRDDIEKSRDPDENGFAKGYTNTDGFNPKWTITQFDDCIGYVNWNSNNANTVSLGIKYFVQERFRYICHTYGIDPETLELIEPHDLVRYIYTDLDKEDYMQEEYNANPEKNNKPTNYVIPPFSYENEITNNAVPPTTPTTETPVVKEEEEEKEKEECWSVALGYPCCTSTCYVYETDTNGQWGYENKHWCGIPSTCSNNKCWSESLGYPCCTSTCNVYESNENGEWGYENHHWCGILKENC</sequence>
<dbReference type="PANTHER" id="PTHR40050">
    <property type="entry name" value="INNER SPORE COAT PROTEIN H"/>
    <property type="match status" value="1"/>
</dbReference>
<keyword evidence="3" id="KW-0378">Hydrolase</keyword>
<evidence type="ECO:0000256" key="2">
    <source>
        <dbReference type="ARBA" id="ARBA00022737"/>
    </source>
</evidence>
<evidence type="ECO:0000256" key="3">
    <source>
        <dbReference type="ARBA" id="ARBA00022801"/>
    </source>
</evidence>
<dbReference type="InterPro" id="IPR002883">
    <property type="entry name" value="CBM10/Dockerin_dom"/>
</dbReference>
<name>A0A1Y1X1I9_9FUNG</name>
<reference evidence="6 7" key="1">
    <citation type="submission" date="2016-08" db="EMBL/GenBank/DDBJ databases">
        <title>A Parts List for Fungal Cellulosomes Revealed by Comparative Genomics.</title>
        <authorList>
            <consortium name="DOE Joint Genome Institute"/>
            <person name="Haitjema C.H."/>
            <person name="Gilmore S.P."/>
            <person name="Henske J.K."/>
            <person name="Solomon K.V."/>
            <person name="De Groot R."/>
            <person name="Kuo A."/>
            <person name="Mondo S.J."/>
            <person name="Salamov A.A."/>
            <person name="Labutti K."/>
            <person name="Zhao Z."/>
            <person name="Chiniquy J."/>
            <person name="Barry K."/>
            <person name="Brewer H.M."/>
            <person name="Purvine S.O."/>
            <person name="Wright A.T."/>
            <person name="Boxma B."/>
            <person name="Van Alen T."/>
            <person name="Hackstein J.H."/>
            <person name="Baker S.E."/>
            <person name="Grigoriev I.V."/>
            <person name="O'Malley M.A."/>
        </authorList>
    </citation>
    <scope>NUCLEOTIDE SEQUENCE [LARGE SCALE GENOMIC DNA]</scope>
    <source>
        <strain evidence="6 7">S4</strain>
    </source>
</reference>
<dbReference type="Pfam" id="PF02013">
    <property type="entry name" value="CBM_10"/>
    <property type="match status" value="2"/>
</dbReference>
<proteinExistence type="predicted"/>
<evidence type="ECO:0000313" key="6">
    <source>
        <dbReference type="EMBL" id="ORX79488.1"/>
    </source>
</evidence>
<dbReference type="AlphaFoldDB" id="A0A1Y1X1I9"/>